<protein>
    <recommendedName>
        <fullName evidence="12">Counting factor associated protein D-like protein</fullName>
    </recommendedName>
</protein>
<dbReference type="FunFam" id="3.90.70.10:FF:000087">
    <property type="entry name" value="Counting factor associated protein D"/>
    <property type="match status" value="1"/>
</dbReference>
<dbReference type="InterPro" id="IPR025661">
    <property type="entry name" value="Pept_asp_AS"/>
</dbReference>
<keyword evidence="3" id="KW-0378">Hydrolase</keyword>
<proteinExistence type="inferred from homology"/>
<dbReference type="Gene3D" id="3.90.70.10">
    <property type="entry name" value="Cysteine proteinases"/>
    <property type="match status" value="1"/>
</dbReference>
<dbReference type="PRINTS" id="PR00705">
    <property type="entry name" value="PAPAIN"/>
</dbReference>
<dbReference type="Proteomes" id="UP000285301">
    <property type="component" value="Unassembled WGS sequence"/>
</dbReference>
<dbReference type="Pfam" id="PF08246">
    <property type="entry name" value="Inhibitor_I29"/>
    <property type="match status" value="1"/>
</dbReference>
<dbReference type="OrthoDB" id="65740at2759"/>
<sequence length="547" mass="62399">MAKLVIFFSFFGGVVPKPPLFDQDYSIKGVIVLPYAEIKETFTAYYDISHQRSRVDYYGDLVLTVQRADLAEHANGINYKIAYMVDNEGNPERVCFQTEGSSEAPVVPQALLPDISTFALISNETKCPSPDYFPRLNGQGCELWKYTVVNGAKKNEYSFWLQRGPEGEPLPVLYEMMGYDSLLGSHYDQYQLFYHGYQAGQQEESLFEVSKNYTCRSFPGPGVEHVAIHNPIKEFVHHYEQHLDNDFENFLIKHGKNYNFSHRELRKTFFRHNYRFIQSMNRKNLHYKLKVNHLADYSPEEMAMLRGRRVSKGYNGGLPFTEYPWTKVPDNWDWRLLGAVNPVKDQAVCGSCWSFGTTGTIEGVYFVRTGQLVSLSEQQLIDCSWNEGDNGCDGGEDFRAYDYIMKVGGIATEEDYGYYLGQDGKCHDKEVPKTVKLRGFVNVTSGSPRALKVALYKNGPVTVGIDASHRSLSFYANGIYYEPKCGNKPDDLDHQVLVVGYGTLFGQNYWLIKNSWSTYWGNDGYVLISQKNNNCGVTTQPTYPLIE</sequence>
<evidence type="ECO:0000256" key="4">
    <source>
        <dbReference type="ARBA" id="ARBA00022807"/>
    </source>
</evidence>
<feature type="signal peptide" evidence="7">
    <location>
        <begin position="1"/>
        <end position="16"/>
    </location>
</feature>
<name>A0A443QZ52_9ACAR</name>
<keyword evidence="2" id="KW-0645">Protease</keyword>
<dbReference type="SUPFAM" id="SSF54001">
    <property type="entry name" value="Cysteine proteinases"/>
    <property type="match status" value="1"/>
</dbReference>
<evidence type="ECO:0000256" key="2">
    <source>
        <dbReference type="ARBA" id="ARBA00022670"/>
    </source>
</evidence>
<evidence type="ECO:0000256" key="6">
    <source>
        <dbReference type="ARBA" id="ARBA00023157"/>
    </source>
</evidence>
<dbReference type="CDD" id="cd02248">
    <property type="entry name" value="Peptidase_C1A"/>
    <property type="match status" value="1"/>
</dbReference>
<dbReference type="STRING" id="1965070.A0A443QZ52"/>
<evidence type="ECO:0000256" key="5">
    <source>
        <dbReference type="ARBA" id="ARBA00023145"/>
    </source>
</evidence>
<feature type="chain" id="PRO_5019080639" description="Counting factor associated protein D-like protein" evidence="7">
    <location>
        <begin position="17"/>
        <end position="547"/>
    </location>
</feature>
<dbReference type="SMART" id="SM00645">
    <property type="entry name" value="Pept_C1"/>
    <property type="match status" value="1"/>
</dbReference>
<keyword evidence="11" id="KW-1185">Reference proteome</keyword>
<feature type="domain" description="Cathepsin propeptide inhibitor" evidence="9">
    <location>
        <begin position="247"/>
        <end position="302"/>
    </location>
</feature>
<dbReference type="InterPro" id="IPR000668">
    <property type="entry name" value="Peptidase_C1A_C"/>
</dbReference>
<comment type="similarity">
    <text evidence="1">Belongs to the peptidase C1 family.</text>
</comment>
<keyword evidence="5" id="KW-0865">Zymogen</keyword>
<evidence type="ECO:0000256" key="1">
    <source>
        <dbReference type="ARBA" id="ARBA00008455"/>
    </source>
</evidence>
<dbReference type="PROSITE" id="PS00640">
    <property type="entry name" value="THIOL_PROTEASE_ASN"/>
    <property type="match status" value="1"/>
</dbReference>
<dbReference type="PROSITE" id="PS00139">
    <property type="entry name" value="THIOL_PROTEASE_CYS"/>
    <property type="match status" value="1"/>
</dbReference>
<dbReference type="InterPro" id="IPR038765">
    <property type="entry name" value="Papain-like_cys_pep_sf"/>
</dbReference>
<evidence type="ECO:0000313" key="10">
    <source>
        <dbReference type="EMBL" id="RWS08299.1"/>
    </source>
</evidence>
<dbReference type="GO" id="GO:0006508">
    <property type="term" value="P:proteolysis"/>
    <property type="evidence" value="ECO:0007669"/>
    <property type="project" value="UniProtKB-KW"/>
</dbReference>
<dbReference type="Pfam" id="PF00112">
    <property type="entry name" value="Peptidase_C1"/>
    <property type="match status" value="1"/>
</dbReference>
<dbReference type="EMBL" id="NCKU01003043">
    <property type="protein sequence ID" value="RWS08299.1"/>
    <property type="molecule type" value="Genomic_DNA"/>
</dbReference>
<dbReference type="SMART" id="SM00848">
    <property type="entry name" value="Inhibitor_I29"/>
    <property type="match status" value="1"/>
</dbReference>
<dbReference type="InterPro" id="IPR000169">
    <property type="entry name" value="Pept_cys_AS"/>
</dbReference>
<dbReference type="GO" id="GO:0008234">
    <property type="term" value="F:cysteine-type peptidase activity"/>
    <property type="evidence" value="ECO:0007669"/>
    <property type="project" value="UniProtKB-KW"/>
</dbReference>
<feature type="domain" description="Peptidase C1A papain C-terminal" evidence="8">
    <location>
        <begin position="328"/>
        <end position="545"/>
    </location>
</feature>
<gene>
    <name evidence="10" type="ORF">B4U79_09624</name>
</gene>
<evidence type="ECO:0000256" key="3">
    <source>
        <dbReference type="ARBA" id="ARBA00022801"/>
    </source>
</evidence>
<comment type="caution">
    <text evidence="10">The sequence shown here is derived from an EMBL/GenBank/DDBJ whole genome shotgun (WGS) entry which is preliminary data.</text>
</comment>
<keyword evidence="6" id="KW-1015">Disulfide bond</keyword>
<evidence type="ECO:0000313" key="11">
    <source>
        <dbReference type="Proteomes" id="UP000285301"/>
    </source>
</evidence>
<evidence type="ECO:0000259" key="9">
    <source>
        <dbReference type="SMART" id="SM00848"/>
    </source>
</evidence>
<dbReference type="PANTHER" id="PTHR12411">
    <property type="entry name" value="CYSTEINE PROTEASE FAMILY C1-RELATED"/>
    <property type="match status" value="1"/>
</dbReference>
<evidence type="ECO:0000256" key="7">
    <source>
        <dbReference type="SAM" id="SignalP"/>
    </source>
</evidence>
<dbReference type="InterPro" id="IPR013201">
    <property type="entry name" value="Prot_inhib_I29"/>
</dbReference>
<accession>A0A443QZ52</accession>
<evidence type="ECO:0000259" key="8">
    <source>
        <dbReference type="SMART" id="SM00645"/>
    </source>
</evidence>
<keyword evidence="7" id="KW-0732">Signal</keyword>
<organism evidence="10 11">
    <name type="scientific">Dinothrombium tinctorium</name>
    <dbReference type="NCBI Taxonomy" id="1965070"/>
    <lineage>
        <taxon>Eukaryota</taxon>
        <taxon>Metazoa</taxon>
        <taxon>Ecdysozoa</taxon>
        <taxon>Arthropoda</taxon>
        <taxon>Chelicerata</taxon>
        <taxon>Arachnida</taxon>
        <taxon>Acari</taxon>
        <taxon>Acariformes</taxon>
        <taxon>Trombidiformes</taxon>
        <taxon>Prostigmata</taxon>
        <taxon>Anystina</taxon>
        <taxon>Parasitengona</taxon>
        <taxon>Trombidioidea</taxon>
        <taxon>Trombidiidae</taxon>
        <taxon>Dinothrombium</taxon>
    </lineage>
</organism>
<evidence type="ECO:0008006" key="12">
    <source>
        <dbReference type="Google" id="ProtNLM"/>
    </source>
</evidence>
<reference evidence="10 11" key="1">
    <citation type="journal article" date="2018" name="Gigascience">
        <title>Genomes of trombidid mites reveal novel predicted allergens and laterally-transferred genes associated with secondary metabolism.</title>
        <authorList>
            <person name="Dong X."/>
            <person name="Chaisiri K."/>
            <person name="Xia D."/>
            <person name="Armstrong S.D."/>
            <person name="Fang Y."/>
            <person name="Donnelly M.J."/>
            <person name="Kadowaki T."/>
            <person name="McGarry J.W."/>
            <person name="Darby A.C."/>
            <person name="Makepeace B.L."/>
        </authorList>
    </citation>
    <scope>NUCLEOTIDE SEQUENCE [LARGE SCALE GENOMIC DNA]</scope>
    <source>
        <strain evidence="10">UoL-WK</strain>
    </source>
</reference>
<dbReference type="InterPro" id="IPR039417">
    <property type="entry name" value="Peptidase_C1A_papain-like"/>
</dbReference>
<dbReference type="InterPro" id="IPR013128">
    <property type="entry name" value="Peptidase_C1A"/>
</dbReference>
<keyword evidence="4" id="KW-0788">Thiol protease</keyword>
<dbReference type="AlphaFoldDB" id="A0A443QZ52"/>